<proteinExistence type="inferred from homology"/>
<dbReference type="Gene3D" id="3.40.50.300">
    <property type="entry name" value="P-loop containing nucleotide triphosphate hydrolases"/>
    <property type="match status" value="1"/>
</dbReference>
<evidence type="ECO:0000313" key="12">
    <source>
        <dbReference type="EMBL" id="HIW02528.1"/>
    </source>
</evidence>
<dbReference type="InterPro" id="IPR045076">
    <property type="entry name" value="MutS"/>
</dbReference>
<keyword evidence="5 9" id="KW-0067">ATP-binding</keyword>
<dbReference type="SUPFAM" id="SSF48334">
    <property type="entry name" value="DNA repair protein MutS, domain III"/>
    <property type="match status" value="1"/>
</dbReference>
<keyword evidence="3 9" id="KW-0547">Nucleotide-binding</keyword>
<dbReference type="InterPro" id="IPR027417">
    <property type="entry name" value="P-loop_NTPase"/>
</dbReference>
<dbReference type="Pfam" id="PF05192">
    <property type="entry name" value="MutS_III"/>
    <property type="match status" value="1"/>
</dbReference>
<evidence type="ECO:0000256" key="9">
    <source>
        <dbReference type="HAMAP-Rule" id="MF_00096"/>
    </source>
</evidence>
<evidence type="ECO:0000256" key="3">
    <source>
        <dbReference type="ARBA" id="ARBA00022741"/>
    </source>
</evidence>
<dbReference type="SUPFAM" id="SSF52540">
    <property type="entry name" value="P-loop containing nucleoside triphosphate hydrolases"/>
    <property type="match status" value="1"/>
</dbReference>
<dbReference type="NCBIfam" id="TIGR01070">
    <property type="entry name" value="mutS1"/>
    <property type="match status" value="1"/>
</dbReference>
<evidence type="ECO:0000256" key="6">
    <source>
        <dbReference type="ARBA" id="ARBA00023125"/>
    </source>
</evidence>
<dbReference type="Gene3D" id="3.40.1170.10">
    <property type="entry name" value="DNA repair protein MutS, domain I"/>
    <property type="match status" value="1"/>
</dbReference>
<dbReference type="InterPro" id="IPR007860">
    <property type="entry name" value="DNA_mmatch_repair_MutS_con_dom"/>
</dbReference>
<dbReference type="PROSITE" id="PS00486">
    <property type="entry name" value="DNA_MISMATCH_REPAIR_2"/>
    <property type="match status" value="1"/>
</dbReference>
<name>A0A9D1Q075_9FIRM</name>
<evidence type="ECO:0000256" key="10">
    <source>
        <dbReference type="RuleBase" id="RU003756"/>
    </source>
</evidence>
<dbReference type="Pfam" id="PF00488">
    <property type="entry name" value="MutS_V"/>
    <property type="match status" value="1"/>
</dbReference>
<evidence type="ECO:0000256" key="1">
    <source>
        <dbReference type="ARBA" id="ARBA00006271"/>
    </source>
</evidence>
<evidence type="ECO:0000256" key="2">
    <source>
        <dbReference type="ARBA" id="ARBA00021982"/>
    </source>
</evidence>
<gene>
    <name evidence="9 12" type="primary">mutS</name>
    <name evidence="12" type="ORF">H9892_04230</name>
</gene>
<dbReference type="Pfam" id="PF01624">
    <property type="entry name" value="MutS_I"/>
    <property type="match status" value="1"/>
</dbReference>
<dbReference type="HAMAP" id="MF_00096">
    <property type="entry name" value="MutS"/>
    <property type="match status" value="1"/>
</dbReference>
<accession>A0A9D1Q075</accession>
<dbReference type="InterPro" id="IPR007696">
    <property type="entry name" value="DNA_mismatch_repair_MutS_core"/>
</dbReference>
<reference evidence="12" key="2">
    <citation type="submission" date="2021-04" db="EMBL/GenBank/DDBJ databases">
        <authorList>
            <person name="Gilroy R."/>
        </authorList>
    </citation>
    <scope>NUCLEOTIDE SEQUENCE</scope>
    <source>
        <strain evidence="12">12435</strain>
    </source>
</reference>
<evidence type="ECO:0000313" key="13">
    <source>
        <dbReference type="Proteomes" id="UP000823990"/>
    </source>
</evidence>
<reference evidence="12" key="1">
    <citation type="journal article" date="2021" name="PeerJ">
        <title>Extensive microbial diversity within the chicken gut microbiome revealed by metagenomics and culture.</title>
        <authorList>
            <person name="Gilroy R."/>
            <person name="Ravi A."/>
            <person name="Getino M."/>
            <person name="Pursley I."/>
            <person name="Horton D.L."/>
            <person name="Alikhan N.F."/>
            <person name="Baker D."/>
            <person name="Gharbi K."/>
            <person name="Hall N."/>
            <person name="Watson M."/>
            <person name="Adriaenssens E.M."/>
            <person name="Foster-Nyarko E."/>
            <person name="Jarju S."/>
            <person name="Secka A."/>
            <person name="Antonio M."/>
            <person name="Oren A."/>
            <person name="Chaudhuri R.R."/>
            <person name="La Ragione R."/>
            <person name="Hildebrand F."/>
            <person name="Pallen M.J."/>
        </authorList>
    </citation>
    <scope>NUCLEOTIDE SEQUENCE</scope>
    <source>
        <strain evidence="12">12435</strain>
    </source>
</reference>
<dbReference type="GO" id="GO:0005829">
    <property type="term" value="C:cytosol"/>
    <property type="evidence" value="ECO:0007669"/>
    <property type="project" value="TreeGrafter"/>
</dbReference>
<dbReference type="InterPro" id="IPR007695">
    <property type="entry name" value="DNA_mismatch_repair_MutS-lik_N"/>
</dbReference>
<dbReference type="GO" id="GO:0030983">
    <property type="term" value="F:mismatched DNA binding"/>
    <property type="evidence" value="ECO:0007669"/>
    <property type="project" value="InterPro"/>
</dbReference>
<dbReference type="InterPro" id="IPR036678">
    <property type="entry name" value="MutS_con_dom_sf"/>
</dbReference>
<dbReference type="GO" id="GO:0003684">
    <property type="term" value="F:damaged DNA binding"/>
    <property type="evidence" value="ECO:0007669"/>
    <property type="project" value="UniProtKB-UniRule"/>
</dbReference>
<dbReference type="CDD" id="cd03284">
    <property type="entry name" value="ABC_MutS1"/>
    <property type="match status" value="1"/>
</dbReference>
<dbReference type="Gene3D" id="1.10.1420.10">
    <property type="match status" value="2"/>
</dbReference>
<dbReference type="PANTHER" id="PTHR11361">
    <property type="entry name" value="DNA MISMATCH REPAIR PROTEIN MUTS FAMILY MEMBER"/>
    <property type="match status" value="1"/>
</dbReference>
<dbReference type="InterPro" id="IPR000432">
    <property type="entry name" value="DNA_mismatch_repair_MutS_C"/>
</dbReference>
<dbReference type="SUPFAM" id="SSF53150">
    <property type="entry name" value="DNA repair protein MutS, domain II"/>
    <property type="match status" value="1"/>
</dbReference>
<protein>
    <recommendedName>
        <fullName evidence="2 9">DNA mismatch repair protein MutS</fullName>
    </recommendedName>
</protein>
<feature type="binding site" evidence="9">
    <location>
        <begin position="613"/>
        <end position="620"/>
    </location>
    <ligand>
        <name>ATP</name>
        <dbReference type="ChEBI" id="CHEBI:30616"/>
    </ligand>
</feature>
<dbReference type="Pfam" id="PF05190">
    <property type="entry name" value="MutS_IV"/>
    <property type="match status" value="1"/>
</dbReference>
<evidence type="ECO:0000259" key="11">
    <source>
        <dbReference type="PROSITE" id="PS00486"/>
    </source>
</evidence>
<dbReference type="NCBIfam" id="NF003810">
    <property type="entry name" value="PRK05399.1"/>
    <property type="match status" value="1"/>
</dbReference>
<dbReference type="Pfam" id="PF05188">
    <property type="entry name" value="MutS_II"/>
    <property type="match status" value="1"/>
</dbReference>
<keyword evidence="7 9" id="KW-0234">DNA repair</keyword>
<evidence type="ECO:0000256" key="8">
    <source>
        <dbReference type="ARBA" id="ARBA00024647"/>
    </source>
</evidence>
<comment type="function">
    <text evidence="8 9">This protein is involved in the repair of mismatches in DNA. It is possible that it carries out the mismatch recognition step. This protein has a weak ATPase activity.</text>
</comment>
<dbReference type="GO" id="GO:0140664">
    <property type="term" value="F:ATP-dependent DNA damage sensor activity"/>
    <property type="evidence" value="ECO:0007669"/>
    <property type="project" value="InterPro"/>
</dbReference>
<dbReference type="SMART" id="SM00534">
    <property type="entry name" value="MUTSac"/>
    <property type="match status" value="1"/>
</dbReference>
<dbReference type="GO" id="GO:0006298">
    <property type="term" value="P:mismatch repair"/>
    <property type="evidence" value="ECO:0007669"/>
    <property type="project" value="UniProtKB-UniRule"/>
</dbReference>
<evidence type="ECO:0000256" key="7">
    <source>
        <dbReference type="ARBA" id="ARBA00023204"/>
    </source>
</evidence>
<comment type="caution">
    <text evidence="12">The sequence shown here is derived from an EMBL/GenBank/DDBJ whole genome shotgun (WGS) entry which is preliminary data.</text>
</comment>
<dbReference type="FunFam" id="3.40.50.300:FF:000870">
    <property type="entry name" value="MutS protein homolog 4"/>
    <property type="match status" value="1"/>
</dbReference>
<dbReference type="FunFam" id="3.40.1170.10:FF:000001">
    <property type="entry name" value="DNA mismatch repair protein MutS"/>
    <property type="match status" value="1"/>
</dbReference>
<dbReference type="InterPro" id="IPR007861">
    <property type="entry name" value="DNA_mismatch_repair_MutS_clamp"/>
</dbReference>
<dbReference type="InterPro" id="IPR005748">
    <property type="entry name" value="DNA_mismatch_repair_MutS"/>
</dbReference>
<evidence type="ECO:0000256" key="5">
    <source>
        <dbReference type="ARBA" id="ARBA00022840"/>
    </source>
</evidence>
<dbReference type="PANTHER" id="PTHR11361:SF34">
    <property type="entry name" value="DNA MISMATCH REPAIR PROTEIN MSH1, MITOCHONDRIAL"/>
    <property type="match status" value="1"/>
</dbReference>
<dbReference type="InterPro" id="IPR017261">
    <property type="entry name" value="DNA_mismatch_repair_MutS/MSH"/>
</dbReference>
<dbReference type="SUPFAM" id="SSF55271">
    <property type="entry name" value="DNA repair protein MutS, domain I"/>
    <property type="match status" value="1"/>
</dbReference>
<dbReference type="AlphaFoldDB" id="A0A9D1Q075"/>
<evidence type="ECO:0000256" key="4">
    <source>
        <dbReference type="ARBA" id="ARBA00022763"/>
    </source>
</evidence>
<dbReference type="InterPro" id="IPR016151">
    <property type="entry name" value="DNA_mismatch_repair_MutS_N"/>
</dbReference>
<dbReference type="SMART" id="SM00533">
    <property type="entry name" value="MUTSd"/>
    <property type="match status" value="1"/>
</dbReference>
<comment type="similarity">
    <text evidence="1 9 10">Belongs to the DNA mismatch repair MutS family.</text>
</comment>
<feature type="domain" description="DNA mismatch repair proteins mutS family" evidence="11">
    <location>
        <begin position="687"/>
        <end position="703"/>
    </location>
</feature>
<sequence length="853" mass="94016">MALSPMMKQYLEIKEQNSDCILMFRLGDFYEMFFEDAKIASKELDLVLTGRDCGLEERAPMCGVPFHAVDGYIAKLVNAGHKVAICEQTNIPAKGLATRDIVRVITPGTVMESDMLSADSNNYLLALCLENGKAGVCWADISTGEFNRATIDAQINLRLNDLLLRIGPAEIICNPGMKEQSRSLSAVKYGSVCEFRMLDESEFDLGKAREIIPRMCKDSANILKEEDVCVRACGALLRYVKQTQKRELDYIRPERPEGNVMLIDNNAAKTLELLVSSNGKKQGSVYSAINKTQTGMGARLLGKRLAAPSADERTINDRLDGVAELTADRLLRAETSEALSGIADIERIAARIAYGSITPKECVTLAISLGNLVTLKAALGKCGSRILSGLASSLDTLGDVAALIRSAIADEPNTFVRDGGVIRSGYNEELDEYRAVSSDSKSILAKIEAEQKERTQIKNLRIGYNSVFGYYIEVPKAQAENVPYDYVRKQTLANAERYITEELKTIEDKILHAEEKALALEQKLYNELVSALSAHCDRLLSSARTIAEADVICSNAEVAAKYKYVRPVVSAASHEIKIKEGRHLIVERMGQEAFVPNDTYINDGDSRTMIITGPNMAGKSIYMRQVALIVILAQTGSFVPADSAELCITDRVFTRVGASDDLHTGRSTFMVEMSEVSYILGNATDRSLILLDEVGRGTSTYDGLSIAWAIIEYISQKFKAKTLFSTHYHELTDIEGTIEGVKNYKMTVKELGGNIVFMRKLLRGSANRSFGIEVAGLSGLPKEVVDRAKQHLKQLDKLNIARQDASPYQQLSIFNTNGSGEIIKILRDLDMDDISPRSAYDILADLKEKAEEK</sequence>
<dbReference type="GO" id="GO:0005524">
    <property type="term" value="F:ATP binding"/>
    <property type="evidence" value="ECO:0007669"/>
    <property type="project" value="UniProtKB-UniRule"/>
</dbReference>
<dbReference type="PIRSF" id="PIRSF037677">
    <property type="entry name" value="DNA_mis_repair_Msh6"/>
    <property type="match status" value="1"/>
</dbReference>
<dbReference type="Proteomes" id="UP000823990">
    <property type="component" value="Unassembled WGS sequence"/>
</dbReference>
<keyword evidence="4 9" id="KW-0227">DNA damage</keyword>
<organism evidence="12 13">
    <name type="scientific">Candidatus Protoclostridium stercorigallinarum</name>
    <dbReference type="NCBI Taxonomy" id="2838741"/>
    <lineage>
        <taxon>Bacteria</taxon>
        <taxon>Bacillati</taxon>
        <taxon>Bacillota</taxon>
        <taxon>Clostridia</taxon>
        <taxon>Candidatus Protoclostridium</taxon>
    </lineage>
</organism>
<dbReference type="EMBL" id="DXHS01000069">
    <property type="protein sequence ID" value="HIW02528.1"/>
    <property type="molecule type" value="Genomic_DNA"/>
</dbReference>
<keyword evidence="6 9" id="KW-0238">DNA-binding</keyword>
<dbReference type="InterPro" id="IPR036187">
    <property type="entry name" value="DNA_mismatch_repair_MutS_sf"/>
</dbReference>
<dbReference type="Gene3D" id="3.30.420.110">
    <property type="entry name" value="MutS, connector domain"/>
    <property type="match status" value="1"/>
</dbReference>